<gene>
    <name evidence="3" type="ORF">TWF191_000191</name>
    <name evidence="2" type="ORF">TWF679_002155</name>
</gene>
<proteinExistence type="predicted"/>
<evidence type="ECO:0000313" key="4">
    <source>
        <dbReference type="Proteomes" id="UP000483672"/>
    </source>
</evidence>
<organism evidence="3 4">
    <name type="scientific">Orbilia oligospora</name>
    <name type="common">Nematode-trapping fungus</name>
    <name type="synonym">Arthrobotrys oligospora</name>
    <dbReference type="NCBI Taxonomy" id="2813651"/>
    <lineage>
        <taxon>Eukaryota</taxon>
        <taxon>Fungi</taxon>
        <taxon>Dikarya</taxon>
        <taxon>Ascomycota</taxon>
        <taxon>Pezizomycotina</taxon>
        <taxon>Orbiliomycetes</taxon>
        <taxon>Orbiliales</taxon>
        <taxon>Orbiliaceae</taxon>
        <taxon>Orbilia</taxon>
    </lineage>
</organism>
<name>A0A7C8V4A2_ORBOL</name>
<dbReference type="AlphaFoldDB" id="A0A7C8V4A2"/>
<comment type="caution">
    <text evidence="3">The sequence shown here is derived from an EMBL/GenBank/DDBJ whole genome shotgun (WGS) entry which is preliminary data.</text>
</comment>
<dbReference type="EMBL" id="WIWT01000137">
    <property type="protein sequence ID" value="KAF3198245.1"/>
    <property type="molecule type" value="Genomic_DNA"/>
</dbReference>
<reference evidence="3 4" key="1">
    <citation type="submission" date="2019-06" db="EMBL/GenBank/DDBJ databases">
        <authorList>
            <person name="Palmer J.M."/>
        </authorList>
    </citation>
    <scope>NUCLEOTIDE SEQUENCE [LARGE SCALE GENOMIC DNA]</scope>
    <source>
        <strain evidence="3 4">TWF191</strain>
        <strain evidence="2">TWF679</strain>
    </source>
</reference>
<sequence length="100" mass="11138">MCRSNMLREENAPMAYSAACRVRNHAGKPETKGPNELPTSPPSQLTLMHEPMKLKTMAVRAVSHGYVCIEEVKFLDSARPMDNEMKTRMSSSDPQASKLS</sequence>
<evidence type="ECO:0000313" key="2">
    <source>
        <dbReference type="EMBL" id="KAF3198245.1"/>
    </source>
</evidence>
<evidence type="ECO:0000313" key="3">
    <source>
        <dbReference type="EMBL" id="KAF3232420.1"/>
    </source>
</evidence>
<protein>
    <submittedName>
        <fullName evidence="3">Uncharacterized protein</fullName>
    </submittedName>
</protein>
<feature type="region of interest" description="Disordered" evidence="1">
    <location>
        <begin position="23"/>
        <end position="44"/>
    </location>
</feature>
<evidence type="ECO:0000256" key="1">
    <source>
        <dbReference type="SAM" id="MobiDB-lite"/>
    </source>
</evidence>
<dbReference type="Proteomes" id="UP000483672">
    <property type="component" value="Unassembled WGS sequence"/>
</dbReference>
<dbReference type="Proteomes" id="UP000614610">
    <property type="component" value="Unassembled WGS sequence"/>
</dbReference>
<dbReference type="EMBL" id="WIPF01000001">
    <property type="protein sequence ID" value="KAF3232420.1"/>
    <property type="molecule type" value="Genomic_DNA"/>
</dbReference>
<accession>A0A7C8V4A2</accession>